<reference evidence="2 3" key="1">
    <citation type="submission" date="2024-03" db="EMBL/GenBank/DDBJ databases">
        <title>Novel species of the genus Variovorax.</title>
        <authorList>
            <person name="Liu Q."/>
            <person name="Xin Y.-H."/>
        </authorList>
    </citation>
    <scope>NUCLEOTIDE SEQUENCE [LARGE SCALE GENOMIC DNA]</scope>
    <source>
        <strain evidence="2 3">KACC 18899</strain>
    </source>
</reference>
<dbReference type="EMBL" id="JBBKZU010000002">
    <property type="protein sequence ID" value="MEJ8810812.1"/>
    <property type="molecule type" value="Genomic_DNA"/>
</dbReference>
<evidence type="ECO:0000313" key="3">
    <source>
        <dbReference type="Proteomes" id="UP001365846"/>
    </source>
</evidence>
<name>A0ABU8VCA9_9BURK</name>
<accession>A0ABU8VCA9</accession>
<keyword evidence="3" id="KW-1185">Reference proteome</keyword>
<protein>
    <submittedName>
        <fullName evidence="2">Uncharacterized protein</fullName>
    </submittedName>
</protein>
<gene>
    <name evidence="2" type="ORF">WKW77_07010</name>
</gene>
<keyword evidence="1" id="KW-1133">Transmembrane helix</keyword>
<comment type="caution">
    <text evidence="2">The sequence shown here is derived from an EMBL/GenBank/DDBJ whole genome shotgun (WGS) entry which is preliminary data.</text>
</comment>
<keyword evidence="1" id="KW-0812">Transmembrane</keyword>
<dbReference type="Proteomes" id="UP001365846">
    <property type="component" value="Unassembled WGS sequence"/>
</dbReference>
<organism evidence="2 3">
    <name type="scientific">Variovorax ureilyticus</name>
    <dbReference type="NCBI Taxonomy" id="1836198"/>
    <lineage>
        <taxon>Bacteria</taxon>
        <taxon>Pseudomonadati</taxon>
        <taxon>Pseudomonadota</taxon>
        <taxon>Betaproteobacteria</taxon>
        <taxon>Burkholderiales</taxon>
        <taxon>Comamonadaceae</taxon>
        <taxon>Variovorax</taxon>
    </lineage>
</organism>
<evidence type="ECO:0000256" key="1">
    <source>
        <dbReference type="SAM" id="Phobius"/>
    </source>
</evidence>
<keyword evidence="1" id="KW-0472">Membrane</keyword>
<sequence>MRGDSNLLRGVNVFSMVARIVDLLKAARTAMKTLWIYVHAIVASIAWLFILLALCLALLDANAGLQQDPAFISIGILLTLGHLSGGTYLMRRVREEVRATRRIEAASGSVTGNELHAH</sequence>
<dbReference type="RefSeq" id="WP_340356121.1">
    <property type="nucleotide sequence ID" value="NZ_JBBKZU010000002.1"/>
</dbReference>
<evidence type="ECO:0000313" key="2">
    <source>
        <dbReference type="EMBL" id="MEJ8810812.1"/>
    </source>
</evidence>
<proteinExistence type="predicted"/>
<feature type="transmembrane region" description="Helical" evidence="1">
    <location>
        <begin position="71"/>
        <end position="90"/>
    </location>
</feature>
<feature type="transmembrane region" description="Helical" evidence="1">
    <location>
        <begin position="34"/>
        <end position="59"/>
    </location>
</feature>